<evidence type="ECO:0000256" key="2">
    <source>
        <dbReference type="ARBA" id="ARBA00022679"/>
    </source>
</evidence>
<feature type="binding site" evidence="6">
    <location>
        <position position="39"/>
    </location>
    <ligand>
        <name>ATP</name>
        <dbReference type="ChEBI" id="CHEBI:30616"/>
    </ligand>
</feature>
<evidence type="ECO:0000256" key="7">
    <source>
        <dbReference type="RuleBase" id="RU000304"/>
    </source>
</evidence>
<evidence type="ECO:0000256" key="5">
    <source>
        <dbReference type="ARBA" id="ARBA00022840"/>
    </source>
</evidence>
<evidence type="ECO:0000256" key="6">
    <source>
        <dbReference type="PROSITE-ProRule" id="PRU10141"/>
    </source>
</evidence>
<dbReference type="EMBL" id="LUCM01010097">
    <property type="protein sequence ID" value="KAA0185932.1"/>
    <property type="molecule type" value="Genomic_DNA"/>
</dbReference>
<dbReference type="GO" id="GO:0010506">
    <property type="term" value="P:regulation of autophagy"/>
    <property type="evidence" value="ECO:0007669"/>
    <property type="project" value="InterPro"/>
</dbReference>
<evidence type="ECO:0000256" key="8">
    <source>
        <dbReference type="SAM" id="MobiDB-lite"/>
    </source>
</evidence>
<dbReference type="PROSITE" id="PS00108">
    <property type="entry name" value="PROTEIN_KINASE_ST"/>
    <property type="match status" value="1"/>
</dbReference>
<sequence length="378" mass="42917">MIKLGDFQYDPRDSLGRGQFGSVYRGSFITKPSKYVAIKFIENSRDTPLSFVLKREISVLTALRHPNIVRLYAYYIDEKRTGVYLIMEMCNGGDLSTYLSVKRSLSVNSVRLILRQVAHAMNEMSKLKVIHRDLKPANILLCHCKHCGKQATDLPTEEITFKIGDFGLARELKRNEKAATVCGSPVYMAPEVHLMKPYDSKADMWSLGTIIYECLTGKVPFFADSIFAMAELFQRHPAAKPPFPNGVDPRLSSLICSMLAVNPDERPDFGTLIEHPFLTDNASPKYVKSESSGVPTHQIGFNHKPMYNQNERTPKPVRHAKEDTVDVRIYRESNRIKASDIGFKDLIHAQKPKRVRSSSWGRNRTKPNEHRVSAVLFK</sequence>
<dbReference type="GO" id="GO:0042594">
    <property type="term" value="P:response to starvation"/>
    <property type="evidence" value="ECO:0007669"/>
    <property type="project" value="TreeGrafter"/>
</dbReference>
<dbReference type="Gene3D" id="1.10.510.10">
    <property type="entry name" value="Transferase(Phosphotransferase) domain 1"/>
    <property type="match status" value="1"/>
</dbReference>
<dbReference type="AlphaFoldDB" id="A0A8E0VFS3"/>
<evidence type="ECO:0000313" key="10">
    <source>
        <dbReference type="EMBL" id="KAA0185932.1"/>
    </source>
</evidence>
<dbReference type="OrthoDB" id="346907at2759"/>
<dbReference type="GO" id="GO:0034045">
    <property type="term" value="C:phagophore assembly site membrane"/>
    <property type="evidence" value="ECO:0007669"/>
    <property type="project" value="TreeGrafter"/>
</dbReference>
<dbReference type="PANTHER" id="PTHR24348:SF22">
    <property type="entry name" value="NON-SPECIFIC SERINE_THREONINE PROTEIN KINASE"/>
    <property type="match status" value="1"/>
</dbReference>
<keyword evidence="11" id="KW-1185">Reference proteome</keyword>
<evidence type="ECO:0000256" key="3">
    <source>
        <dbReference type="ARBA" id="ARBA00022741"/>
    </source>
</evidence>
<feature type="domain" description="Protein kinase" evidence="9">
    <location>
        <begin position="9"/>
        <end position="278"/>
    </location>
</feature>
<comment type="caution">
    <text evidence="10">The sequence shown here is derived from an EMBL/GenBank/DDBJ whole genome shotgun (WGS) entry which is preliminary data.</text>
</comment>
<dbReference type="SUPFAM" id="SSF56112">
    <property type="entry name" value="Protein kinase-like (PK-like)"/>
    <property type="match status" value="1"/>
</dbReference>
<dbReference type="GO" id="GO:0000045">
    <property type="term" value="P:autophagosome assembly"/>
    <property type="evidence" value="ECO:0007669"/>
    <property type="project" value="TreeGrafter"/>
</dbReference>
<keyword evidence="3 6" id="KW-0547">Nucleotide-binding</keyword>
<dbReference type="GO" id="GO:0005524">
    <property type="term" value="F:ATP binding"/>
    <property type="evidence" value="ECO:0007669"/>
    <property type="project" value="UniProtKB-UniRule"/>
</dbReference>
<protein>
    <submittedName>
        <fullName evidence="10">Ulk1 protein</fullName>
    </submittedName>
</protein>
<dbReference type="InterPro" id="IPR000719">
    <property type="entry name" value="Prot_kinase_dom"/>
</dbReference>
<name>A0A8E0VFS3_9TREM</name>
<dbReference type="Pfam" id="PF00069">
    <property type="entry name" value="Pkinase"/>
    <property type="match status" value="1"/>
</dbReference>
<dbReference type="SMART" id="SM00220">
    <property type="entry name" value="S_TKc"/>
    <property type="match status" value="1"/>
</dbReference>
<dbReference type="GO" id="GO:0005776">
    <property type="term" value="C:autophagosome"/>
    <property type="evidence" value="ECO:0007669"/>
    <property type="project" value="TreeGrafter"/>
</dbReference>
<dbReference type="PROSITE" id="PS00107">
    <property type="entry name" value="PROTEIN_KINASE_ATP"/>
    <property type="match status" value="1"/>
</dbReference>
<keyword evidence="2" id="KW-0808">Transferase</keyword>
<dbReference type="GO" id="GO:0061709">
    <property type="term" value="P:reticulophagy"/>
    <property type="evidence" value="ECO:0007669"/>
    <property type="project" value="TreeGrafter"/>
</dbReference>
<dbReference type="PROSITE" id="PS50011">
    <property type="entry name" value="PROTEIN_KINASE_DOM"/>
    <property type="match status" value="1"/>
</dbReference>
<dbReference type="Proteomes" id="UP000728185">
    <property type="component" value="Unassembled WGS sequence"/>
</dbReference>
<evidence type="ECO:0000256" key="4">
    <source>
        <dbReference type="ARBA" id="ARBA00022777"/>
    </source>
</evidence>
<gene>
    <name evidence="10" type="ORF">FBUS_03850</name>
</gene>
<dbReference type="GO" id="GO:0034727">
    <property type="term" value="P:piecemeal microautophagy of the nucleus"/>
    <property type="evidence" value="ECO:0007669"/>
    <property type="project" value="TreeGrafter"/>
</dbReference>
<dbReference type="GO" id="GO:0005829">
    <property type="term" value="C:cytosol"/>
    <property type="evidence" value="ECO:0007669"/>
    <property type="project" value="TreeGrafter"/>
</dbReference>
<dbReference type="GO" id="GO:0004674">
    <property type="term" value="F:protein serine/threonine kinase activity"/>
    <property type="evidence" value="ECO:0007669"/>
    <property type="project" value="UniProtKB-KW"/>
</dbReference>
<comment type="similarity">
    <text evidence="7">Belongs to the protein kinase superfamily.</text>
</comment>
<dbReference type="InterPro" id="IPR011009">
    <property type="entry name" value="Kinase-like_dom_sf"/>
</dbReference>
<evidence type="ECO:0000259" key="9">
    <source>
        <dbReference type="PROSITE" id="PS50011"/>
    </source>
</evidence>
<evidence type="ECO:0000313" key="11">
    <source>
        <dbReference type="Proteomes" id="UP000728185"/>
    </source>
</evidence>
<dbReference type="GO" id="GO:0000422">
    <property type="term" value="P:autophagy of mitochondrion"/>
    <property type="evidence" value="ECO:0007669"/>
    <property type="project" value="TreeGrafter"/>
</dbReference>
<dbReference type="InterPro" id="IPR008271">
    <property type="entry name" value="Ser/Thr_kinase_AS"/>
</dbReference>
<dbReference type="FunFam" id="3.30.200.20:FF:000042">
    <property type="entry name" value="Aurora kinase A"/>
    <property type="match status" value="1"/>
</dbReference>
<dbReference type="PANTHER" id="PTHR24348">
    <property type="entry name" value="SERINE/THREONINE-PROTEIN KINASE UNC-51-RELATED"/>
    <property type="match status" value="1"/>
</dbReference>
<dbReference type="InterPro" id="IPR017441">
    <property type="entry name" value="Protein_kinase_ATP_BS"/>
</dbReference>
<evidence type="ECO:0000256" key="1">
    <source>
        <dbReference type="ARBA" id="ARBA00022527"/>
    </source>
</evidence>
<proteinExistence type="inferred from homology"/>
<reference evidence="10" key="1">
    <citation type="submission" date="2019-05" db="EMBL/GenBank/DDBJ databases">
        <title>Annotation for the trematode Fasciolopsis buski.</title>
        <authorList>
            <person name="Choi Y.-J."/>
        </authorList>
    </citation>
    <scope>NUCLEOTIDE SEQUENCE</scope>
    <source>
        <strain evidence="10">HT</strain>
        <tissue evidence="10">Whole worm</tissue>
    </source>
</reference>
<organism evidence="10 11">
    <name type="scientific">Fasciolopsis buskii</name>
    <dbReference type="NCBI Taxonomy" id="27845"/>
    <lineage>
        <taxon>Eukaryota</taxon>
        <taxon>Metazoa</taxon>
        <taxon>Spiralia</taxon>
        <taxon>Lophotrochozoa</taxon>
        <taxon>Platyhelminthes</taxon>
        <taxon>Trematoda</taxon>
        <taxon>Digenea</taxon>
        <taxon>Plagiorchiida</taxon>
        <taxon>Echinostomata</taxon>
        <taxon>Echinostomatoidea</taxon>
        <taxon>Fasciolidae</taxon>
        <taxon>Fasciolopsis</taxon>
    </lineage>
</organism>
<accession>A0A8E0VFS3</accession>
<dbReference type="InterPro" id="IPR045269">
    <property type="entry name" value="Atg1-like"/>
</dbReference>
<feature type="region of interest" description="Disordered" evidence="8">
    <location>
        <begin position="288"/>
        <end position="313"/>
    </location>
</feature>
<keyword evidence="5 6" id="KW-0067">ATP-binding</keyword>
<feature type="region of interest" description="Disordered" evidence="8">
    <location>
        <begin position="357"/>
        <end position="378"/>
    </location>
</feature>
<keyword evidence="4" id="KW-0418">Kinase</keyword>
<keyword evidence="1 7" id="KW-0723">Serine/threonine-protein kinase</keyword>